<dbReference type="InterPro" id="IPR036188">
    <property type="entry name" value="FAD/NAD-bd_sf"/>
</dbReference>
<dbReference type="PIRSF" id="PIRSF000137">
    <property type="entry name" value="Alcohol_oxidase"/>
    <property type="match status" value="1"/>
</dbReference>
<dbReference type="AlphaFoldDB" id="A0A382F3I4"/>
<feature type="non-terminal residue" evidence="7">
    <location>
        <position position="441"/>
    </location>
</feature>
<evidence type="ECO:0000256" key="4">
    <source>
        <dbReference type="ARBA" id="ARBA00022827"/>
    </source>
</evidence>
<comment type="cofactor">
    <cofactor evidence="1">
        <name>FAD</name>
        <dbReference type="ChEBI" id="CHEBI:57692"/>
    </cofactor>
</comment>
<dbReference type="InterPro" id="IPR012132">
    <property type="entry name" value="GMC_OxRdtase"/>
</dbReference>
<evidence type="ECO:0000256" key="1">
    <source>
        <dbReference type="ARBA" id="ARBA00001974"/>
    </source>
</evidence>
<proteinExistence type="inferred from homology"/>
<comment type="similarity">
    <text evidence="2">Belongs to the GMC oxidoreductase family.</text>
</comment>
<evidence type="ECO:0000256" key="3">
    <source>
        <dbReference type="ARBA" id="ARBA00022630"/>
    </source>
</evidence>
<dbReference type="GO" id="GO:0050660">
    <property type="term" value="F:flavin adenine dinucleotide binding"/>
    <property type="evidence" value="ECO:0007669"/>
    <property type="project" value="InterPro"/>
</dbReference>
<dbReference type="InterPro" id="IPR007867">
    <property type="entry name" value="GMC_OxRtase_C"/>
</dbReference>
<dbReference type="SUPFAM" id="SSF54373">
    <property type="entry name" value="FAD-linked reductases, C-terminal domain"/>
    <property type="match status" value="1"/>
</dbReference>
<evidence type="ECO:0000313" key="7">
    <source>
        <dbReference type="EMBL" id="SVB56763.1"/>
    </source>
</evidence>
<feature type="domain" description="Glucose-methanol-choline oxidoreductase N-terminal" evidence="5">
    <location>
        <begin position="81"/>
        <end position="104"/>
    </location>
</feature>
<gene>
    <name evidence="7" type="ORF">METZ01_LOCUS209617</name>
</gene>
<dbReference type="Gene3D" id="3.30.560.10">
    <property type="entry name" value="Glucose Oxidase, domain 3"/>
    <property type="match status" value="1"/>
</dbReference>
<keyword evidence="4" id="KW-0274">FAD</keyword>
<reference evidence="7" key="1">
    <citation type="submission" date="2018-05" db="EMBL/GenBank/DDBJ databases">
        <authorList>
            <person name="Lanie J.A."/>
            <person name="Ng W.-L."/>
            <person name="Kazmierczak K.M."/>
            <person name="Andrzejewski T.M."/>
            <person name="Davidsen T.M."/>
            <person name="Wayne K.J."/>
            <person name="Tettelin H."/>
            <person name="Glass J.I."/>
            <person name="Rusch D."/>
            <person name="Podicherti R."/>
            <person name="Tsui H.-C.T."/>
            <person name="Winkler M.E."/>
        </authorList>
    </citation>
    <scope>NUCLEOTIDE SEQUENCE</scope>
</reference>
<dbReference type="Pfam" id="PF00732">
    <property type="entry name" value="GMC_oxred_N"/>
    <property type="match status" value="1"/>
</dbReference>
<organism evidence="7">
    <name type="scientific">marine metagenome</name>
    <dbReference type="NCBI Taxonomy" id="408172"/>
    <lineage>
        <taxon>unclassified sequences</taxon>
        <taxon>metagenomes</taxon>
        <taxon>ecological metagenomes</taxon>
    </lineage>
</organism>
<dbReference type="PANTHER" id="PTHR11552">
    <property type="entry name" value="GLUCOSE-METHANOL-CHOLINE GMC OXIDOREDUCTASE"/>
    <property type="match status" value="1"/>
</dbReference>
<evidence type="ECO:0000259" key="6">
    <source>
        <dbReference type="PROSITE" id="PS00624"/>
    </source>
</evidence>
<sequence length="441" mass="49313">MDTFDYIIIGAGSAGCVLANRLTANPKINVLLIEAGGKDTNPWIHIPGGYFKTMHNPKTDWCFKIQSDPGLGGREMNYPRGKTLGGSSSINGLLYIRGQSQDYNYWRQLGNVGWSWEDVLPYFKKSEDNQRGTNEFHGVGGPQSVEDMRVKMKVLDTFIDAAEEFGFPRQSDFNTGENEGIGYFQVTQRNGFRCSTAVGYLNPIKNRKNLKIITKAHVKNIEFENNKAVAVNYWLNNQLIKIKANIEIILSAGSIGSPHILQASGIGPGELLKKNNVEVIKDQSAVGQNLQDHLMLRPVYKIKNLDTLNEVYHSFIKKFFTGINYFILRKGPLTMGASHLCGFIKSDEYLETPNLQFHVSPMSTDTLGKSTLHKFPAFTPTVCNIKPTSKGKVELNGADTRVDPQITMNYLSTPDDREVAAKAIKITRKIVMESDAFKPYE</sequence>
<dbReference type="InterPro" id="IPR000172">
    <property type="entry name" value="GMC_OxRdtase_N"/>
</dbReference>
<accession>A0A382F3I4</accession>
<keyword evidence="3" id="KW-0285">Flavoprotein</keyword>
<protein>
    <recommendedName>
        <fullName evidence="5 6">Glucose-methanol-choline oxidoreductase N-terminal domain-containing protein</fullName>
    </recommendedName>
</protein>
<feature type="domain" description="Glucose-methanol-choline oxidoreductase N-terminal" evidence="6">
    <location>
        <begin position="253"/>
        <end position="267"/>
    </location>
</feature>
<dbReference type="PANTHER" id="PTHR11552:SF147">
    <property type="entry name" value="CHOLINE DEHYDROGENASE, MITOCHONDRIAL"/>
    <property type="match status" value="1"/>
</dbReference>
<dbReference type="PROSITE" id="PS00624">
    <property type="entry name" value="GMC_OXRED_2"/>
    <property type="match status" value="1"/>
</dbReference>
<dbReference type="PROSITE" id="PS00623">
    <property type="entry name" value="GMC_OXRED_1"/>
    <property type="match status" value="1"/>
</dbReference>
<evidence type="ECO:0000256" key="2">
    <source>
        <dbReference type="ARBA" id="ARBA00010790"/>
    </source>
</evidence>
<evidence type="ECO:0000259" key="5">
    <source>
        <dbReference type="PROSITE" id="PS00623"/>
    </source>
</evidence>
<dbReference type="Gene3D" id="3.50.50.60">
    <property type="entry name" value="FAD/NAD(P)-binding domain"/>
    <property type="match status" value="1"/>
</dbReference>
<dbReference type="Pfam" id="PF05199">
    <property type="entry name" value="GMC_oxred_C"/>
    <property type="match status" value="1"/>
</dbReference>
<dbReference type="SUPFAM" id="SSF51905">
    <property type="entry name" value="FAD/NAD(P)-binding domain"/>
    <property type="match status" value="1"/>
</dbReference>
<dbReference type="GO" id="GO:0016614">
    <property type="term" value="F:oxidoreductase activity, acting on CH-OH group of donors"/>
    <property type="evidence" value="ECO:0007669"/>
    <property type="project" value="InterPro"/>
</dbReference>
<dbReference type="EMBL" id="UINC01047460">
    <property type="protein sequence ID" value="SVB56763.1"/>
    <property type="molecule type" value="Genomic_DNA"/>
</dbReference>
<name>A0A382F3I4_9ZZZZ</name>